<comment type="caution">
    <text evidence="3">The sequence shown here is derived from an EMBL/GenBank/DDBJ whole genome shotgun (WGS) entry which is preliminary data.</text>
</comment>
<dbReference type="Pfam" id="PF12802">
    <property type="entry name" value="MarR_2"/>
    <property type="match status" value="1"/>
</dbReference>
<gene>
    <name evidence="3" type="ORF">ACFPRH_25950</name>
</gene>
<dbReference type="PRINTS" id="PR00598">
    <property type="entry name" value="HTHMARR"/>
</dbReference>
<reference evidence="4" key="1">
    <citation type="journal article" date="2019" name="Int. J. Syst. Evol. Microbiol.">
        <title>The Global Catalogue of Microorganisms (GCM) 10K type strain sequencing project: providing services to taxonomists for standard genome sequencing and annotation.</title>
        <authorList>
            <consortium name="The Broad Institute Genomics Platform"/>
            <consortium name="The Broad Institute Genome Sequencing Center for Infectious Disease"/>
            <person name="Wu L."/>
            <person name="Ma J."/>
        </authorList>
    </citation>
    <scope>NUCLEOTIDE SEQUENCE [LARGE SCALE GENOMIC DNA]</scope>
    <source>
        <strain evidence="4">PCU 266</strain>
    </source>
</reference>
<evidence type="ECO:0000259" key="2">
    <source>
        <dbReference type="PROSITE" id="PS50995"/>
    </source>
</evidence>
<keyword evidence="4" id="KW-1185">Reference proteome</keyword>
<dbReference type="SUPFAM" id="SSF46785">
    <property type="entry name" value="Winged helix' DNA-binding domain"/>
    <property type="match status" value="1"/>
</dbReference>
<evidence type="ECO:0000313" key="4">
    <source>
        <dbReference type="Proteomes" id="UP001596160"/>
    </source>
</evidence>
<accession>A0ABW0AQF4</accession>
<sequence>MVLSTSPAPPDPPAAPGSPAGSTASATSTGSDLADLIGVLAMRHHEEYESAAARHQLTGIQARVLALLARRPLPMRRLAERLKCEPSNITGLVDRLEARGMVRRRADPADRRVKLVVVTDEGRDAAEQVRSAADFTRAPLAGLSEEDRAALRELLRRVLG</sequence>
<dbReference type="RefSeq" id="WP_381734855.1">
    <property type="nucleotide sequence ID" value="NZ_BAAASB010000001.1"/>
</dbReference>
<dbReference type="InterPro" id="IPR036390">
    <property type="entry name" value="WH_DNA-bd_sf"/>
</dbReference>
<evidence type="ECO:0000256" key="1">
    <source>
        <dbReference type="SAM" id="MobiDB-lite"/>
    </source>
</evidence>
<dbReference type="InterPro" id="IPR036388">
    <property type="entry name" value="WH-like_DNA-bd_sf"/>
</dbReference>
<dbReference type="Proteomes" id="UP001596160">
    <property type="component" value="Unassembled WGS sequence"/>
</dbReference>
<organism evidence="3 4">
    <name type="scientific">Streptomyces amakusaensis</name>
    <dbReference type="NCBI Taxonomy" id="67271"/>
    <lineage>
        <taxon>Bacteria</taxon>
        <taxon>Bacillati</taxon>
        <taxon>Actinomycetota</taxon>
        <taxon>Actinomycetes</taxon>
        <taxon>Kitasatosporales</taxon>
        <taxon>Streptomycetaceae</taxon>
        <taxon>Streptomyces</taxon>
    </lineage>
</organism>
<protein>
    <submittedName>
        <fullName evidence="3">MarR family winged helix-turn-helix transcriptional regulator</fullName>
    </submittedName>
</protein>
<dbReference type="PANTHER" id="PTHR33164:SF99">
    <property type="entry name" value="MARR FAMILY REGULATORY PROTEIN"/>
    <property type="match status" value="1"/>
</dbReference>
<dbReference type="InterPro" id="IPR000835">
    <property type="entry name" value="HTH_MarR-typ"/>
</dbReference>
<dbReference type="SMART" id="SM00347">
    <property type="entry name" value="HTH_MARR"/>
    <property type="match status" value="1"/>
</dbReference>
<dbReference type="Gene3D" id="1.10.10.10">
    <property type="entry name" value="Winged helix-like DNA-binding domain superfamily/Winged helix DNA-binding domain"/>
    <property type="match status" value="1"/>
</dbReference>
<feature type="domain" description="HTH marR-type" evidence="2">
    <location>
        <begin position="30"/>
        <end position="160"/>
    </location>
</feature>
<feature type="region of interest" description="Disordered" evidence="1">
    <location>
        <begin position="1"/>
        <end position="29"/>
    </location>
</feature>
<evidence type="ECO:0000313" key="3">
    <source>
        <dbReference type="EMBL" id="MFC5155181.1"/>
    </source>
</evidence>
<proteinExistence type="predicted"/>
<dbReference type="InterPro" id="IPR039422">
    <property type="entry name" value="MarR/SlyA-like"/>
</dbReference>
<dbReference type="EMBL" id="JBHSKP010000020">
    <property type="protein sequence ID" value="MFC5155181.1"/>
    <property type="molecule type" value="Genomic_DNA"/>
</dbReference>
<feature type="compositionally biased region" description="Low complexity" evidence="1">
    <location>
        <begin position="17"/>
        <end position="29"/>
    </location>
</feature>
<dbReference type="PANTHER" id="PTHR33164">
    <property type="entry name" value="TRANSCRIPTIONAL REGULATOR, MARR FAMILY"/>
    <property type="match status" value="1"/>
</dbReference>
<feature type="compositionally biased region" description="Pro residues" evidence="1">
    <location>
        <begin position="7"/>
        <end position="16"/>
    </location>
</feature>
<dbReference type="PROSITE" id="PS50995">
    <property type="entry name" value="HTH_MARR_2"/>
    <property type="match status" value="1"/>
</dbReference>
<name>A0ABW0AQF4_9ACTN</name>